<dbReference type="AlphaFoldDB" id="R7MZE8"/>
<name>R7MZE8_MEGEL</name>
<evidence type="ECO:0000313" key="1">
    <source>
        <dbReference type="EMBL" id="CDF05222.1"/>
    </source>
</evidence>
<gene>
    <name evidence="1" type="ORF">BN715_01493</name>
</gene>
<reference evidence="1" key="1">
    <citation type="submission" date="2012-11" db="EMBL/GenBank/DDBJ databases">
        <title>Dependencies among metagenomic species, viruses, plasmids and units of genetic variation.</title>
        <authorList>
            <person name="Nielsen H.B."/>
            <person name="Almeida M."/>
            <person name="Juncker A.S."/>
            <person name="Rasmussen S."/>
            <person name="Li J."/>
            <person name="Sunagawa S."/>
            <person name="Plichta D."/>
            <person name="Gautier L."/>
            <person name="Le Chatelier E."/>
            <person name="Peletier E."/>
            <person name="Bonde I."/>
            <person name="Nielsen T."/>
            <person name="Manichanh C."/>
            <person name="Arumugam M."/>
            <person name="Batto J."/>
            <person name="Santos M.B.Q.D."/>
            <person name="Blom N."/>
            <person name="Borruel N."/>
            <person name="Burgdorf K.S."/>
            <person name="Boumezbeur F."/>
            <person name="Casellas F."/>
            <person name="Dore J."/>
            <person name="Guarner F."/>
            <person name="Hansen T."/>
            <person name="Hildebrand F."/>
            <person name="Kaas R.S."/>
            <person name="Kennedy S."/>
            <person name="Kristiansen K."/>
            <person name="Kultima J.R."/>
            <person name="Leonard P."/>
            <person name="Levenez F."/>
            <person name="Lund O."/>
            <person name="Moumen B."/>
            <person name="Le Paslier D."/>
            <person name="Pons N."/>
            <person name="Pedersen O."/>
            <person name="Prifti E."/>
            <person name="Qin J."/>
            <person name="Raes J."/>
            <person name="Tap J."/>
            <person name="Tims S."/>
            <person name="Ussery D.W."/>
            <person name="Yamada T."/>
            <person name="MetaHit consortium"/>
            <person name="Renault P."/>
            <person name="Sicheritz-Ponten T."/>
            <person name="Bork P."/>
            <person name="Wang J."/>
            <person name="Brunak S."/>
            <person name="Ehrlich S.D."/>
        </authorList>
    </citation>
    <scope>NUCLEOTIDE SEQUENCE [LARGE SCALE GENOMIC DNA]</scope>
</reference>
<proteinExistence type="predicted"/>
<comment type="caution">
    <text evidence="1">The sequence shown here is derived from an EMBL/GenBank/DDBJ whole genome shotgun (WGS) entry which is preliminary data.</text>
</comment>
<sequence>MRRYGASAFLAGGEFKGKVNFLVQFAQALENMGGYEKMAYYHYLLARDVRQDQHWKVKAELIAKVDSYAFPEPNRRDLMDGLHQFWMAGKHAGQTCHKGRIERILPGGKAGFLKDREGSQYYFRTSSLYRVRPQEGERVTFYVEDFFETGKEKPAHRAVDIEPVLLYHKS</sequence>
<dbReference type="EMBL" id="CBKE010000240">
    <property type="protein sequence ID" value="CDF05222.1"/>
    <property type="molecule type" value="Genomic_DNA"/>
</dbReference>
<protein>
    <submittedName>
        <fullName evidence="1">Tetratricopeptide repeat protein</fullName>
    </submittedName>
</protein>
<organism evidence="1">
    <name type="scientific">Megasphaera elsdenii CAG:570</name>
    <dbReference type="NCBI Taxonomy" id="1263087"/>
    <lineage>
        <taxon>Bacteria</taxon>
        <taxon>Bacillati</taxon>
        <taxon>Bacillota</taxon>
        <taxon>Negativicutes</taxon>
        <taxon>Veillonellales</taxon>
        <taxon>Veillonellaceae</taxon>
        <taxon>Megasphaera</taxon>
    </lineage>
</organism>
<dbReference type="Proteomes" id="UP000017908">
    <property type="component" value="Unassembled WGS sequence"/>
</dbReference>
<accession>R7MZE8</accession>